<dbReference type="PANTHER" id="PTHR32488:SF87">
    <property type="entry name" value="ANKYRIN REPEAT-CONTAINING PROTEIN-RELATED"/>
    <property type="match status" value="1"/>
</dbReference>
<dbReference type="InParanoid" id="F0ZFK4"/>
<dbReference type="STRING" id="5786.F0ZFK4"/>
<keyword evidence="2" id="KW-1185">Reference proteome</keyword>
<protein>
    <submittedName>
        <fullName evidence="1">Uncharacterized protein</fullName>
    </submittedName>
</protein>
<dbReference type="VEuPathDB" id="AmoebaDB:DICPUDRAFT_150148"/>
<dbReference type="KEGG" id="dpp:DICPUDRAFT_150148"/>
<evidence type="ECO:0000313" key="1">
    <source>
        <dbReference type="EMBL" id="EGC37313.1"/>
    </source>
</evidence>
<dbReference type="OrthoDB" id="24363at2759"/>
<dbReference type="InterPro" id="IPR051904">
    <property type="entry name" value="UPF0746_actin_org"/>
</dbReference>
<reference evidence="2" key="1">
    <citation type="journal article" date="2011" name="Genome Biol.">
        <title>Comparative genomics of the social amoebae Dictyostelium discoideum and Dictyostelium purpureum.</title>
        <authorList>
            <consortium name="US DOE Joint Genome Institute (JGI-PGF)"/>
            <person name="Sucgang R."/>
            <person name="Kuo A."/>
            <person name="Tian X."/>
            <person name="Salerno W."/>
            <person name="Parikh A."/>
            <person name="Feasley C.L."/>
            <person name="Dalin E."/>
            <person name="Tu H."/>
            <person name="Huang E."/>
            <person name="Barry K."/>
            <person name="Lindquist E."/>
            <person name="Shapiro H."/>
            <person name="Bruce D."/>
            <person name="Schmutz J."/>
            <person name="Salamov A."/>
            <person name="Fey P."/>
            <person name="Gaudet P."/>
            <person name="Anjard C."/>
            <person name="Babu M.M."/>
            <person name="Basu S."/>
            <person name="Bushmanova Y."/>
            <person name="van der Wel H."/>
            <person name="Katoh-Kurasawa M."/>
            <person name="Dinh C."/>
            <person name="Coutinho P.M."/>
            <person name="Saito T."/>
            <person name="Elias M."/>
            <person name="Schaap P."/>
            <person name="Kay R.R."/>
            <person name="Henrissat B."/>
            <person name="Eichinger L."/>
            <person name="Rivero F."/>
            <person name="Putnam N.H."/>
            <person name="West C.M."/>
            <person name="Loomis W.F."/>
            <person name="Chisholm R.L."/>
            <person name="Shaulsky G."/>
            <person name="Strassmann J.E."/>
            <person name="Queller D.C."/>
            <person name="Kuspa A."/>
            <person name="Grigoriev I.V."/>
        </authorList>
    </citation>
    <scope>NUCLEOTIDE SEQUENCE [LARGE SCALE GENOMIC DNA]</scope>
    <source>
        <strain evidence="2">QSDP1</strain>
    </source>
</reference>
<accession>F0ZFK4</accession>
<proteinExistence type="predicted"/>
<dbReference type="eggNOG" id="ENOG502RHVN">
    <property type="taxonomic scope" value="Eukaryota"/>
</dbReference>
<dbReference type="PANTHER" id="PTHR32488">
    <property type="entry name" value="UPF0746 PROTEIN DDB_G0280785-RELATED"/>
    <property type="match status" value="1"/>
</dbReference>
<dbReference type="GeneID" id="10500148"/>
<dbReference type="Proteomes" id="UP000001064">
    <property type="component" value="Unassembled WGS sequence"/>
</dbReference>
<evidence type="ECO:0000313" key="2">
    <source>
        <dbReference type="Proteomes" id="UP000001064"/>
    </source>
</evidence>
<dbReference type="AlphaFoldDB" id="F0ZFK4"/>
<dbReference type="OMA" id="CAINMEL"/>
<name>F0ZFK4_DICPU</name>
<organism evidence="1 2">
    <name type="scientific">Dictyostelium purpureum</name>
    <name type="common">Slime mold</name>
    <dbReference type="NCBI Taxonomy" id="5786"/>
    <lineage>
        <taxon>Eukaryota</taxon>
        <taxon>Amoebozoa</taxon>
        <taxon>Evosea</taxon>
        <taxon>Eumycetozoa</taxon>
        <taxon>Dictyostelia</taxon>
        <taxon>Dictyosteliales</taxon>
        <taxon>Dictyosteliaceae</taxon>
        <taxon>Dictyostelium</taxon>
    </lineage>
</organism>
<dbReference type="FunCoup" id="F0ZFK4">
    <property type="interactions" value="1"/>
</dbReference>
<gene>
    <name evidence="1" type="ORF">DICPUDRAFT_150148</name>
</gene>
<dbReference type="RefSeq" id="XP_003286201.1">
    <property type="nucleotide sequence ID" value="XM_003286153.1"/>
</dbReference>
<sequence length="972" mass="114100">MDGNDKDKTIQELLLKIQGLEKEVISLKSKLSTRQKLNEQKKKISIKRDHENFDSSTDEEFGNDHNEFDDIKMEELQFKPTEEIIKVAKSMGLQCNHNEDNSEILKKIRDTIKTKKTQHDKMMGKIAKRKSLLAIPVSESEKLFWKVIRNTFLFKKITGHIHSGSYTLKYEQIFDASLLVHSREAELLKYKVKRSDYLTNIKINDIFEFIRDDTEFYSNLFKNYSKIVFSPQGRFNIAVSKCCRAAIEVLIEEYDCKPTIEDIKKSIKIQSFKTFQCLVGFYKKNNLPLPLTDTDIWKCVFSSVDAAKDDIEDSKKEKEPVVAANRRPMRRIQPRHKKIKEKKKKETKISKISKFINYLIQDIELPAPKITKQKIKKLFQCPLYDHYTLEDLINSCRSILNLDFQTTKIVPTVTTPFSKLKELNDAFSLLTKDQSKQTVMEYFLENYQTPNQNTQLYGNIIKLLTMHYSMFSKPSLLYLVITGKANIESIKKCMQSKSSYYLECMYLDAFRLGELSLILAHPQCKDPTYFKTVFSDHIFPDFLNPQSFLFQFKVEKVKKIQFLRSLGESISENKCAINMELFFKILVANDDLEILEYGYSQLKKPIIDLQKTPNEKLDILYFIKSPEILEYILQHFFKDIHKPIKANSFILNDRLDLLERYIELLPSAVKKLDFNTNNISNPSFPEELFNVFKRVIENPILSRYITIDREKFTYFNINYIPLNQIIDLLEHYPNVSFTFNLTKNKVSYFYCLISRYILQKKDPNLKKRMDIRIVDSNGSSDFDYDENEDIIYYCSDSGNSYNLLEYPFDHKNISLYNNSSSPTGGYMEFINNFMKVHFTPKPTAESPTPSATPPRFRRYEEVEDHGLMTILKCQARSGNLPFFRSIVDNGFSFIFKKDKASKKDKVKKFYYSTLKLRELFLGALINDHLDLCLFFLDELSFSLPDNQFNGKITKNSACHYNLFNRFNFNFNK</sequence>
<dbReference type="EMBL" id="GL871003">
    <property type="protein sequence ID" value="EGC37313.1"/>
    <property type="molecule type" value="Genomic_DNA"/>
</dbReference>